<evidence type="ECO:0000313" key="4">
    <source>
        <dbReference type="Proteomes" id="UP000007812"/>
    </source>
</evidence>
<dbReference type="InterPro" id="IPR013383">
    <property type="entry name" value="CRISPR-assoc_prot_DxTHG_CS"/>
</dbReference>
<dbReference type="NCBIfam" id="TIGR02549">
    <property type="entry name" value="CRISPR_DxTHG"/>
    <property type="match status" value="1"/>
</dbReference>
<dbReference type="SUPFAM" id="SSF160980">
    <property type="entry name" value="SSO1389-like"/>
    <property type="match status" value="1"/>
</dbReference>
<dbReference type="PATRIC" id="fig|1006006.8.peg.1046"/>
<sequence>MRVLVAAWGLPTWKKVNYCVEDTKTESSSSTLALIDKYKPDKTIIVLSLSLFARYVNKLSALVNNKTVKYCDLEKKLRNLVLNDNSYGAIVEIKDRIEKGEIEMVFAPGVGKFSLGSQSQPKVLTLVENYWPPTRNKVNAESQGGQTGTRGINLYFIEVYRRVSEAIRDSEDKLELYVDLTHGVNYMPYLTTEAVRLAAMANAKKGVSIKVFNSDPVLVDNTLTNECYQINLVNSVNIESNYAFNQIMREVLVRDSDRFKKSVNVSCLGDFKVLKSADELKRLARAANGGIFVLINHLACEIDRMLKEIDRRLDISNIDVSVTQNGDEIRLEYNATSVCEKDNLSIQRILSIHSELAYVHAMLKALSKINAPEVTLELLDKWADEYGDTTTSVIIKDEVDKMSEVSYLKDLLNNIMKSQDKRGKADMRNMLAHGGLEKNVIYIKIKGEDGKEIEDINKLGKEAGKINKGDVTVSYCPDGTEGSDECYDSLSSILKEF</sequence>
<dbReference type="InterPro" id="IPR010171">
    <property type="entry name" value="CRISPR_Csx1"/>
</dbReference>
<dbReference type="Proteomes" id="UP000007812">
    <property type="component" value="Chromosome"/>
</dbReference>
<name>F4G2V9_METCR</name>
<dbReference type="eggNOG" id="arCOG03433">
    <property type="taxonomic scope" value="Archaea"/>
</dbReference>
<gene>
    <name evidence="3" type="ordered locus">Mcup_1052</name>
</gene>
<dbReference type="STRING" id="1006006.Mcup_1052"/>
<dbReference type="PANTHER" id="PTHR37169">
    <property type="entry name" value="CRISPR SYSTEM ENDORIBONUCLEASE CSX1-RELATED"/>
    <property type="match status" value="1"/>
</dbReference>
<dbReference type="KEGG" id="mcn:Mcup_1052"/>
<accession>F4G2V9</accession>
<dbReference type="OrthoDB" id="102285at2157"/>
<dbReference type="Pfam" id="PF22230">
    <property type="entry name" value="Csx1_CARF"/>
    <property type="match status" value="1"/>
</dbReference>
<protein>
    <submittedName>
        <fullName evidence="3">CRISPR-associated protein, MJ1666 family</fullName>
    </submittedName>
</protein>
<dbReference type="AlphaFoldDB" id="F4G2V9"/>
<evidence type="ECO:0000313" key="3">
    <source>
        <dbReference type="EMBL" id="AEB95157.1"/>
    </source>
</evidence>
<evidence type="ECO:0000259" key="1">
    <source>
        <dbReference type="Pfam" id="PF09455"/>
    </source>
</evidence>
<dbReference type="GeneID" id="10493243"/>
<organism evidence="3 4">
    <name type="scientific">Metallosphaera cuprina (strain Ar-4)</name>
    <dbReference type="NCBI Taxonomy" id="1006006"/>
    <lineage>
        <taxon>Archaea</taxon>
        <taxon>Thermoproteota</taxon>
        <taxon>Thermoprotei</taxon>
        <taxon>Sulfolobales</taxon>
        <taxon>Sulfolobaceae</taxon>
        <taxon>Metallosphaera</taxon>
    </lineage>
</organism>
<dbReference type="PANTHER" id="PTHR37169:SF1">
    <property type="entry name" value="CRISPR SYSTEM ENDORIBONUCLEASE CSX1"/>
    <property type="match status" value="1"/>
</dbReference>
<reference evidence="3 4" key="1">
    <citation type="journal article" date="2011" name="J. Bacteriol.">
        <title>Complete genome sequence of Metallosphaera cuprina, a metal sulfide-oxidizing archaeon from a hot spring.</title>
        <authorList>
            <person name="Liu L.J."/>
            <person name="You X.Y."/>
            <person name="Zheng H."/>
            <person name="Wang S."/>
            <person name="Jiang C.Y."/>
            <person name="Liu S.J."/>
        </authorList>
    </citation>
    <scope>NUCLEOTIDE SEQUENCE [LARGE SCALE GENOMIC DNA]</scope>
    <source>
        <strain evidence="3 4">Ar-4</strain>
    </source>
</reference>
<dbReference type="InterPro" id="IPR027419">
    <property type="entry name" value="CRISPR-assoc_Csx1_C"/>
</dbReference>
<feature type="domain" description="CRISPR system endoribonuclease Csx1-like HEPN" evidence="1">
    <location>
        <begin position="390"/>
        <end position="448"/>
    </location>
</feature>
<dbReference type="Pfam" id="PF09455">
    <property type="entry name" value="Csx1_HEPN"/>
    <property type="match status" value="1"/>
</dbReference>
<dbReference type="EMBL" id="CP002656">
    <property type="protein sequence ID" value="AEB95157.1"/>
    <property type="molecule type" value="Genomic_DNA"/>
</dbReference>
<dbReference type="RefSeq" id="WP_013737655.1">
    <property type="nucleotide sequence ID" value="NC_015435.1"/>
</dbReference>
<keyword evidence="4" id="KW-1185">Reference proteome</keyword>
<dbReference type="InterPro" id="IPR052875">
    <property type="entry name" value="CRISPR_assoc_ribonuclease"/>
</dbReference>
<dbReference type="InterPro" id="IPR053857">
    <property type="entry name" value="Csx1_CARF"/>
</dbReference>
<evidence type="ECO:0000259" key="2">
    <source>
        <dbReference type="Pfam" id="PF22230"/>
    </source>
</evidence>
<dbReference type="InterPro" id="IPR019016">
    <property type="entry name" value="Csx1-like_HEPN"/>
</dbReference>
<dbReference type="NCBIfam" id="TIGR01897">
    <property type="entry name" value="cas_MJ1666"/>
    <property type="match status" value="1"/>
</dbReference>
<feature type="domain" description="CRISPR system endoribonuclease Csx1 CARF" evidence="2">
    <location>
        <begin position="3"/>
        <end position="216"/>
    </location>
</feature>
<dbReference type="Gene3D" id="1.10.3740.10">
    <property type="entry name" value="SSO1389-like domains"/>
    <property type="match status" value="1"/>
</dbReference>
<dbReference type="HOGENOM" id="CLU_044033_0_0_2"/>
<proteinExistence type="predicted"/>
<dbReference type="Gene3D" id="3.40.50.10640">
    <property type="entry name" value="SSO1389-like"/>
    <property type="match status" value="1"/>
</dbReference>